<dbReference type="InterPro" id="IPR050951">
    <property type="entry name" value="Retrovirus_Pol_polyprotein"/>
</dbReference>
<dbReference type="OrthoDB" id="10051637at2759"/>
<feature type="domain" description="Reverse transcriptase" evidence="2">
    <location>
        <begin position="130"/>
        <end position="311"/>
    </location>
</feature>
<dbReference type="FunFam" id="3.10.20.370:FF:000001">
    <property type="entry name" value="Retrovirus-related Pol polyprotein from transposon 17.6-like protein"/>
    <property type="match status" value="1"/>
</dbReference>
<accession>A0A267EDZ3</accession>
<dbReference type="Pfam" id="PF00078">
    <property type="entry name" value="RVT_1"/>
    <property type="match status" value="1"/>
</dbReference>
<name>A0A267EDZ3_9PLAT</name>
<dbReference type="AlphaFoldDB" id="A0A267EDZ3"/>
<protein>
    <recommendedName>
        <fullName evidence="2">Reverse transcriptase domain-containing protein</fullName>
    </recommendedName>
</protein>
<proteinExistence type="predicted"/>
<dbReference type="PANTHER" id="PTHR37984">
    <property type="entry name" value="PROTEIN CBG26694"/>
    <property type="match status" value="1"/>
</dbReference>
<evidence type="ECO:0000259" key="2">
    <source>
        <dbReference type="PROSITE" id="PS50878"/>
    </source>
</evidence>
<dbReference type="PROSITE" id="PS50878">
    <property type="entry name" value="RT_POL"/>
    <property type="match status" value="1"/>
</dbReference>
<sequence length="469" mass="53501">MRLLNTSSCRKRVKKGETIGWFIPLEPNGGINVVRLDDDVEAKNEAEAWDPIEEFREWGSCGLSEEEEADFRELISQHRAVFAKDSKDLGCTTVMKHEIDTGDARPVKEAARRIPPYLRQEVDKELDDLLEAGRISEVQSPWCSPVVCVKKKDGSLRFCCDYRKLNEVTKKDAVPLPRTDDLLESLGGAKIFSTMDMQSGYWQMAVEPSDRLKTAFGVSHRVQQYAWNVMPFGLTNAPASFSRLMNVVLGKLCWKTCLVYLDDLLVWSRTVEEHLERLQTVFRRLRAANIKLKPKKCAFLLKSVTFLGHVVSADGIATSPEKIAEIRDWPTPRNVKEVRSFLGLCGYYRQFIADFSRIAEPMLRRTRHDCPWSWDEECQAAFEALKERLQGSEVMAFPNFAEDAGEFVLDTDGSTKEGIGAVLSQVQKDGSEKVIAYGSRTLSREERNYCTTRVELLAVVFFVQKFRYY</sequence>
<dbReference type="Proteomes" id="UP000215902">
    <property type="component" value="Unassembled WGS sequence"/>
</dbReference>
<dbReference type="InterPro" id="IPR041577">
    <property type="entry name" value="RT_RNaseH_2"/>
</dbReference>
<dbReference type="EMBL" id="NIVC01002245">
    <property type="protein sequence ID" value="PAA59636.1"/>
    <property type="molecule type" value="Genomic_DNA"/>
</dbReference>
<dbReference type="Pfam" id="PF17919">
    <property type="entry name" value="RT_RNaseH_2"/>
    <property type="match status" value="1"/>
</dbReference>
<dbReference type="GO" id="GO:0003824">
    <property type="term" value="F:catalytic activity"/>
    <property type="evidence" value="ECO:0007669"/>
    <property type="project" value="UniProtKB-KW"/>
</dbReference>
<dbReference type="SUPFAM" id="SSF56672">
    <property type="entry name" value="DNA/RNA polymerases"/>
    <property type="match status" value="1"/>
</dbReference>
<keyword evidence="1" id="KW-0511">Multifunctional enzyme</keyword>
<gene>
    <name evidence="3" type="ORF">BOX15_Mlig009439g2</name>
</gene>
<dbReference type="STRING" id="282301.A0A267EDZ3"/>
<dbReference type="InterPro" id="IPR043128">
    <property type="entry name" value="Rev_trsase/Diguanyl_cyclase"/>
</dbReference>
<evidence type="ECO:0000256" key="1">
    <source>
        <dbReference type="ARBA" id="ARBA00023268"/>
    </source>
</evidence>
<dbReference type="InterPro" id="IPR000477">
    <property type="entry name" value="RT_dom"/>
</dbReference>
<dbReference type="CDD" id="cd01647">
    <property type="entry name" value="RT_LTR"/>
    <property type="match status" value="1"/>
</dbReference>
<dbReference type="InterPro" id="IPR043502">
    <property type="entry name" value="DNA/RNA_pol_sf"/>
</dbReference>
<dbReference type="PANTHER" id="PTHR37984:SF5">
    <property type="entry name" value="PROTEIN NYNRIN-LIKE"/>
    <property type="match status" value="1"/>
</dbReference>
<evidence type="ECO:0000313" key="4">
    <source>
        <dbReference type="Proteomes" id="UP000215902"/>
    </source>
</evidence>
<reference evidence="3 4" key="1">
    <citation type="submission" date="2017-06" db="EMBL/GenBank/DDBJ databases">
        <title>A platform for efficient transgenesis in Macrostomum lignano, a flatworm model organism for stem cell research.</title>
        <authorList>
            <person name="Berezikov E."/>
        </authorList>
    </citation>
    <scope>NUCLEOTIDE SEQUENCE [LARGE SCALE GENOMIC DNA]</scope>
    <source>
        <strain evidence="3">DV1</strain>
        <tissue evidence="3">Whole organism</tissue>
    </source>
</reference>
<comment type="caution">
    <text evidence="3">The sequence shown here is derived from an EMBL/GenBank/DDBJ whole genome shotgun (WGS) entry which is preliminary data.</text>
</comment>
<dbReference type="Gene3D" id="3.30.70.270">
    <property type="match status" value="2"/>
</dbReference>
<evidence type="ECO:0000313" key="3">
    <source>
        <dbReference type="EMBL" id="PAA59636.1"/>
    </source>
</evidence>
<organism evidence="3 4">
    <name type="scientific">Macrostomum lignano</name>
    <dbReference type="NCBI Taxonomy" id="282301"/>
    <lineage>
        <taxon>Eukaryota</taxon>
        <taxon>Metazoa</taxon>
        <taxon>Spiralia</taxon>
        <taxon>Lophotrochozoa</taxon>
        <taxon>Platyhelminthes</taxon>
        <taxon>Rhabditophora</taxon>
        <taxon>Macrostomorpha</taxon>
        <taxon>Macrostomida</taxon>
        <taxon>Macrostomidae</taxon>
        <taxon>Macrostomum</taxon>
    </lineage>
</organism>
<dbReference type="Gene3D" id="3.10.10.10">
    <property type="entry name" value="HIV Type 1 Reverse Transcriptase, subunit A, domain 1"/>
    <property type="match status" value="1"/>
</dbReference>
<keyword evidence="4" id="KW-1185">Reference proteome</keyword>
<dbReference type="FunFam" id="3.30.70.270:FF:000020">
    <property type="entry name" value="Transposon Tf2-6 polyprotein-like Protein"/>
    <property type="match status" value="1"/>
</dbReference>